<dbReference type="EMBL" id="JBAMIC010000007">
    <property type="protein sequence ID" value="KAK7105625.1"/>
    <property type="molecule type" value="Genomic_DNA"/>
</dbReference>
<dbReference type="GO" id="GO:0003677">
    <property type="term" value="F:DNA binding"/>
    <property type="evidence" value="ECO:0007669"/>
    <property type="project" value="InterPro"/>
</dbReference>
<dbReference type="SUPFAM" id="SSF56349">
    <property type="entry name" value="DNA breaking-rejoining enzymes"/>
    <property type="match status" value="1"/>
</dbReference>
<dbReference type="PANTHER" id="PTHR21446">
    <property type="entry name" value="DUF3504 DOMAIN-CONTAINING PROTEIN"/>
    <property type="match status" value="1"/>
</dbReference>
<proteinExistence type="predicted"/>
<dbReference type="PANTHER" id="PTHR21446:SF6">
    <property type="entry name" value="MITOCHONDRIAL ANTIVIRAL-SIGNALING PROTEIN"/>
    <property type="match status" value="1"/>
</dbReference>
<dbReference type="InterPro" id="IPR002104">
    <property type="entry name" value="Integrase_catalytic"/>
</dbReference>
<evidence type="ECO:0000313" key="4">
    <source>
        <dbReference type="Proteomes" id="UP001374579"/>
    </source>
</evidence>
<accession>A0AAN9BLR0</accession>
<keyword evidence="1" id="KW-0233">DNA recombination</keyword>
<dbReference type="GO" id="GO:0006310">
    <property type="term" value="P:DNA recombination"/>
    <property type="evidence" value="ECO:0007669"/>
    <property type="project" value="UniProtKB-KW"/>
</dbReference>
<gene>
    <name evidence="3" type="ORF">V1264_016984</name>
</gene>
<dbReference type="Proteomes" id="UP001374579">
    <property type="component" value="Unassembled WGS sequence"/>
</dbReference>
<dbReference type="GO" id="GO:0015074">
    <property type="term" value="P:DNA integration"/>
    <property type="evidence" value="ECO:0007669"/>
    <property type="project" value="InterPro"/>
</dbReference>
<evidence type="ECO:0000256" key="1">
    <source>
        <dbReference type="ARBA" id="ARBA00023172"/>
    </source>
</evidence>
<evidence type="ECO:0000313" key="3">
    <source>
        <dbReference type="EMBL" id="KAK7105625.1"/>
    </source>
</evidence>
<dbReference type="Pfam" id="PF00589">
    <property type="entry name" value="Phage_integrase"/>
    <property type="match status" value="1"/>
</dbReference>
<dbReference type="Gene3D" id="1.10.443.10">
    <property type="entry name" value="Intergrase catalytic core"/>
    <property type="match status" value="1"/>
</dbReference>
<dbReference type="AlphaFoldDB" id="A0AAN9BLR0"/>
<sequence length="221" mass="24259">MPDTGDEFCPVQSFERYINFLHPKCNRLFQYPKTSFLNDDTCWYQNKPIGLHCLRNFMPTLSRLCQLSDNYTNHCIRATGATILAENSFGVADIMSVTGHKSVSSLAIYQRTSQNRKLEMADALAAASGKSQQLVPVKQKAPRSSATASATATSFTAAVTASVTTTTPVATVARNPNILSEEEVSLMFEEFSEDSPASKPPALFEQCSMQGCTFNITIHPK</sequence>
<dbReference type="InterPro" id="IPR052787">
    <property type="entry name" value="MAVS"/>
</dbReference>
<comment type="caution">
    <text evidence="3">The sequence shown here is derived from an EMBL/GenBank/DDBJ whole genome shotgun (WGS) entry which is preliminary data.</text>
</comment>
<dbReference type="InterPro" id="IPR011010">
    <property type="entry name" value="DNA_brk_join_enz"/>
</dbReference>
<dbReference type="InterPro" id="IPR013762">
    <property type="entry name" value="Integrase-like_cat_sf"/>
</dbReference>
<keyword evidence="4" id="KW-1185">Reference proteome</keyword>
<organism evidence="3 4">
    <name type="scientific">Littorina saxatilis</name>
    <dbReference type="NCBI Taxonomy" id="31220"/>
    <lineage>
        <taxon>Eukaryota</taxon>
        <taxon>Metazoa</taxon>
        <taxon>Spiralia</taxon>
        <taxon>Lophotrochozoa</taxon>
        <taxon>Mollusca</taxon>
        <taxon>Gastropoda</taxon>
        <taxon>Caenogastropoda</taxon>
        <taxon>Littorinimorpha</taxon>
        <taxon>Littorinoidea</taxon>
        <taxon>Littorinidae</taxon>
        <taxon>Littorina</taxon>
    </lineage>
</organism>
<name>A0AAN9BLR0_9CAEN</name>
<evidence type="ECO:0000259" key="2">
    <source>
        <dbReference type="Pfam" id="PF00589"/>
    </source>
</evidence>
<reference evidence="3 4" key="1">
    <citation type="submission" date="2024-02" db="EMBL/GenBank/DDBJ databases">
        <title>Chromosome-scale genome assembly of the rough periwinkle Littorina saxatilis.</title>
        <authorList>
            <person name="De Jode A."/>
            <person name="Faria R."/>
            <person name="Formenti G."/>
            <person name="Sims Y."/>
            <person name="Smith T.P."/>
            <person name="Tracey A."/>
            <person name="Wood J.M.D."/>
            <person name="Zagrodzka Z.B."/>
            <person name="Johannesson K."/>
            <person name="Butlin R.K."/>
            <person name="Leder E.H."/>
        </authorList>
    </citation>
    <scope>NUCLEOTIDE SEQUENCE [LARGE SCALE GENOMIC DNA]</scope>
    <source>
        <strain evidence="3">Snail1</strain>
        <tissue evidence="3">Muscle</tissue>
    </source>
</reference>
<protein>
    <recommendedName>
        <fullName evidence="2">Tyr recombinase domain-containing protein</fullName>
    </recommendedName>
</protein>
<feature type="domain" description="Tyr recombinase" evidence="2">
    <location>
        <begin position="46"/>
        <end position="114"/>
    </location>
</feature>